<dbReference type="GeneID" id="4392872"/>
<evidence type="ECO:0000313" key="1">
    <source>
        <dbReference type="EMBL" id="EAQ87441.1"/>
    </source>
</evidence>
<dbReference type="InParanoid" id="Q2H2D6"/>
<accession>Q2H2D6</accession>
<dbReference type="RefSeq" id="XP_001223274.1">
    <property type="nucleotide sequence ID" value="XM_001223273.1"/>
</dbReference>
<sequence>MYFYRLFIRFSLRLTEFLDLRPTNSTYTHDVKKEYGCISAPCRLRTALCDVTKHGPSAARHRAASSPYAAALSHLVPESRNGRVVRSPMGKPRRSLPSEAKINFIV</sequence>
<name>Q2H2D6_CHAGB</name>
<evidence type="ECO:0000313" key="2">
    <source>
        <dbReference type="Proteomes" id="UP000001056"/>
    </source>
</evidence>
<dbReference type="HOGENOM" id="CLU_2222966_0_0_1"/>
<dbReference type="Proteomes" id="UP000001056">
    <property type="component" value="Unassembled WGS sequence"/>
</dbReference>
<dbReference type="AlphaFoldDB" id="Q2H2D6"/>
<dbReference type="EMBL" id="CH408032">
    <property type="protein sequence ID" value="EAQ87441.1"/>
    <property type="molecule type" value="Genomic_DNA"/>
</dbReference>
<dbReference type="VEuPathDB" id="FungiDB:CHGG_04060"/>
<protein>
    <submittedName>
        <fullName evidence="1">Uncharacterized protein</fullName>
    </submittedName>
</protein>
<gene>
    <name evidence="1" type="ORF">CHGG_04060</name>
</gene>
<organism evidence="1 2">
    <name type="scientific">Chaetomium globosum (strain ATCC 6205 / CBS 148.51 / DSM 1962 / NBRC 6347 / NRRL 1970)</name>
    <name type="common">Soil fungus</name>
    <dbReference type="NCBI Taxonomy" id="306901"/>
    <lineage>
        <taxon>Eukaryota</taxon>
        <taxon>Fungi</taxon>
        <taxon>Dikarya</taxon>
        <taxon>Ascomycota</taxon>
        <taxon>Pezizomycotina</taxon>
        <taxon>Sordariomycetes</taxon>
        <taxon>Sordariomycetidae</taxon>
        <taxon>Sordariales</taxon>
        <taxon>Chaetomiaceae</taxon>
        <taxon>Chaetomium</taxon>
    </lineage>
</organism>
<proteinExistence type="predicted"/>
<keyword evidence="2" id="KW-1185">Reference proteome</keyword>
<reference evidence="2" key="1">
    <citation type="journal article" date="2015" name="Genome Announc.">
        <title>Draft genome sequence of the cellulolytic fungus Chaetomium globosum.</title>
        <authorList>
            <person name="Cuomo C.A."/>
            <person name="Untereiner W.A."/>
            <person name="Ma L.-J."/>
            <person name="Grabherr M."/>
            <person name="Birren B.W."/>
        </authorList>
    </citation>
    <scope>NUCLEOTIDE SEQUENCE [LARGE SCALE GENOMIC DNA]</scope>
    <source>
        <strain evidence="2">ATCC 6205 / CBS 148.51 / DSM 1962 / NBRC 6347 / NRRL 1970</strain>
    </source>
</reference>